<dbReference type="AlphaFoldDB" id="A0A8H3PKE5"/>
<dbReference type="Proteomes" id="UP000664203">
    <property type="component" value="Unassembled WGS sequence"/>
</dbReference>
<name>A0A8H3PKE5_9LECA</name>
<organism evidence="2 3">
    <name type="scientific">Alectoria fallacina</name>
    <dbReference type="NCBI Taxonomy" id="1903189"/>
    <lineage>
        <taxon>Eukaryota</taxon>
        <taxon>Fungi</taxon>
        <taxon>Dikarya</taxon>
        <taxon>Ascomycota</taxon>
        <taxon>Pezizomycotina</taxon>
        <taxon>Lecanoromycetes</taxon>
        <taxon>OSLEUM clade</taxon>
        <taxon>Lecanoromycetidae</taxon>
        <taxon>Lecanorales</taxon>
        <taxon>Lecanorineae</taxon>
        <taxon>Parmeliaceae</taxon>
        <taxon>Alectoria</taxon>
    </lineage>
</organism>
<comment type="caution">
    <text evidence="2">The sequence shown here is derived from an EMBL/GenBank/DDBJ whole genome shotgun (WGS) entry which is preliminary data.</text>
</comment>
<accession>A0A8H3PKE5</accession>
<gene>
    <name evidence="2" type="ORF">ALECFALPRED_001400</name>
</gene>
<dbReference type="PANTHER" id="PTHR46920:SF1">
    <property type="entry name" value="PROTEIN MSS51 HOMOLOG, MITOCHONDRIAL-RELATED"/>
    <property type="match status" value="1"/>
</dbReference>
<proteinExistence type="predicted"/>
<dbReference type="EMBL" id="CAJPDR010001319">
    <property type="protein sequence ID" value="CAF9943816.1"/>
    <property type="molecule type" value="Genomic_DNA"/>
</dbReference>
<keyword evidence="3" id="KW-1185">Reference proteome</keyword>
<evidence type="ECO:0000259" key="1">
    <source>
        <dbReference type="Pfam" id="PF20179"/>
    </source>
</evidence>
<evidence type="ECO:0000313" key="3">
    <source>
        <dbReference type="Proteomes" id="UP000664203"/>
    </source>
</evidence>
<reference evidence="2" key="1">
    <citation type="submission" date="2021-03" db="EMBL/GenBank/DDBJ databases">
        <authorList>
            <person name="Tagirdzhanova G."/>
        </authorList>
    </citation>
    <scope>NUCLEOTIDE SEQUENCE</scope>
</reference>
<sequence>MEHIKETGEAMIQLPTENPRRTYISLSTVQTWKGYFERISDSPFASIITEDFLPAEDDEKSLGACRFLKVAVDSSSLILTILAGLESEISSLASRTKLTIHIVGADNQEIRLASMTEELYHLLPSLERLVVGYVGPDVGSSHGDITKLLEFQCCPECQKLGRSSRQAFLADDLYHDFAKSDLFAKYPPDLIVALHSGHAESQTDRWWPTLQCILDLGFPAVFTTYNQKEAVEEEQSFNSLGAHFSRKIAKNPWRGVLPMFDMFMERYDVFYHNYYWYIVKGRTHE</sequence>
<dbReference type="InterPro" id="IPR052839">
    <property type="entry name" value="Mito_gene_expr_regulator"/>
</dbReference>
<dbReference type="PANTHER" id="PTHR46920">
    <property type="match status" value="1"/>
</dbReference>
<feature type="domain" description="Mitochondrial splicing suppressor 51-like C-terminal" evidence="1">
    <location>
        <begin position="79"/>
        <end position="259"/>
    </location>
</feature>
<evidence type="ECO:0000313" key="2">
    <source>
        <dbReference type="EMBL" id="CAF9943816.1"/>
    </source>
</evidence>
<protein>
    <recommendedName>
        <fullName evidence="1">Mitochondrial splicing suppressor 51-like C-terminal domain-containing protein</fullName>
    </recommendedName>
</protein>
<dbReference type="Pfam" id="PF20179">
    <property type="entry name" value="MSS51_C"/>
    <property type="match status" value="1"/>
</dbReference>
<dbReference type="OrthoDB" id="432970at2759"/>
<dbReference type="InterPro" id="IPR046824">
    <property type="entry name" value="Mss51-like_C"/>
</dbReference>